<sequence length="97" mass="11128">MTNAFYLAKNSFSIAEQHTSWSNLNSEIRHETFFEVFFVNPRGITRNGMARGASESPSDCKLHSKRYIRAAEQFCCLPQMAGDKLTRIIPPFIQRGR</sequence>
<dbReference type="Proteomes" id="UP001054945">
    <property type="component" value="Unassembled WGS sequence"/>
</dbReference>
<accession>A0AAV4SAC3</accession>
<dbReference type="AlphaFoldDB" id="A0AAV4SAC3"/>
<organism evidence="1 2">
    <name type="scientific">Caerostris extrusa</name>
    <name type="common">Bark spider</name>
    <name type="synonym">Caerostris bankana</name>
    <dbReference type="NCBI Taxonomy" id="172846"/>
    <lineage>
        <taxon>Eukaryota</taxon>
        <taxon>Metazoa</taxon>
        <taxon>Ecdysozoa</taxon>
        <taxon>Arthropoda</taxon>
        <taxon>Chelicerata</taxon>
        <taxon>Arachnida</taxon>
        <taxon>Araneae</taxon>
        <taxon>Araneomorphae</taxon>
        <taxon>Entelegynae</taxon>
        <taxon>Araneoidea</taxon>
        <taxon>Araneidae</taxon>
        <taxon>Caerostris</taxon>
    </lineage>
</organism>
<evidence type="ECO:0000313" key="1">
    <source>
        <dbReference type="EMBL" id="GIY29919.1"/>
    </source>
</evidence>
<comment type="caution">
    <text evidence="1">The sequence shown here is derived from an EMBL/GenBank/DDBJ whole genome shotgun (WGS) entry which is preliminary data.</text>
</comment>
<evidence type="ECO:0000313" key="2">
    <source>
        <dbReference type="Proteomes" id="UP001054945"/>
    </source>
</evidence>
<proteinExistence type="predicted"/>
<name>A0AAV4SAC3_CAEEX</name>
<protein>
    <submittedName>
        <fullName evidence="1">Uncharacterized protein</fullName>
    </submittedName>
</protein>
<reference evidence="1 2" key="1">
    <citation type="submission" date="2021-06" db="EMBL/GenBank/DDBJ databases">
        <title>Caerostris extrusa draft genome.</title>
        <authorList>
            <person name="Kono N."/>
            <person name="Arakawa K."/>
        </authorList>
    </citation>
    <scope>NUCLEOTIDE SEQUENCE [LARGE SCALE GENOMIC DNA]</scope>
</reference>
<keyword evidence="2" id="KW-1185">Reference proteome</keyword>
<dbReference type="EMBL" id="BPLR01009153">
    <property type="protein sequence ID" value="GIY29919.1"/>
    <property type="molecule type" value="Genomic_DNA"/>
</dbReference>
<gene>
    <name evidence="1" type="ORF">CEXT_286601</name>
</gene>